<dbReference type="SUPFAM" id="SSF47874">
    <property type="entry name" value="Annexin"/>
    <property type="match status" value="1"/>
</dbReference>
<feature type="region of interest" description="Disordered" evidence="2">
    <location>
        <begin position="223"/>
        <end position="245"/>
    </location>
</feature>
<reference evidence="3" key="2">
    <citation type="submission" date="2020-09" db="EMBL/GenBank/DDBJ databases">
        <authorList>
            <person name="Sun Q."/>
            <person name="Zhou Y."/>
        </authorList>
    </citation>
    <scope>NUCLEOTIDE SEQUENCE</scope>
    <source>
        <strain evidence="3">CGMCC 1.8984</strain>
    </source>
</reference>
<feature type="compositionally biased region" description="Polar residues" evidence="2">
    <location>
        <begin position="308"/>
        <end position="321"/>
    </location>
</feature>
<protein>
    <submittedName>
        <fullName evidence="3">Uncharacterized protein</fullName>
    </submittedName>
</protein>
<evidence type="ECO:0000313" key="4">
    <source>
        <dbReference type="Proteomes" id="UP000636956"/>
    </source>
</evidence>
<sequence>MPTVVDRFVSMQRRAGNVAVAESMLATGDFLGPLVQRAPVTVQRVALSGDDISALAERMHRAMDRWGTDEEAIFVSLQELDKDAAAIAKLKAAYRTAHAADLESAIRSEMSGTELALALELLGVSGSAVKAAPASDADYKAAARTLHGAMDRLGTDEEAVYSALIPMGRDQMRTAKLSSTYDTEYSGGLTGRGLAADIADEMSSDEAAYALYLLHAPAPRAPTAEVVPGSPGTEEHAGTIPGGKVSVRSGADFTLPSGAAYPGGFTVGYEGALAPDTGWIQFLWSEVVATQADGSSAFVSQGGIPTTKGTMSLTTDPSSPIRTIDSASADDPFYESAGVDIRTPTSTVIYDRPSEFGSIVSAQFDGGATKVVERDHFDQFLVQDYNTVYHTTVVVEWAYTSKTSSTRTTKGGGPGKVSGMPAHFKSVLISLYPKFAYVQ</sequence>
<dbReference type="InterPro" id="IPR037104">
    <property type="entry name" value="Annexin_sf"/>
</dbReference>
<dbReference type="Gene3D" id="1.10.220.10">
    <property type="entry name" value="Annexin"/>
    <property type="match status" value="2"/>
</dbReference>
<dbReference type="GO" id="GO:0005544">
    <property type="term" value="F:calcium-dependent phospholipid binding"/>
    <property type="evidence" value="ECO:0007669"/>
    <property type="project" value="InterPro"/>
</dbReference>
<dbReference type="InterPro" id="IPR018502">
    <property type="entry name" value="Annexin_repeat"/>
</dbReference>
<dbReference type="AlphaFoldDB" id="A0A917UQ06"/>
<dbReference type="GO" id="GO:0005509">
    <property type="term" value="F:calcium ion binding"/>
    <property type="evidence" value="ECO:0007669"/>
    <property type="project" value="InterPro"/>
</dbReference>
<dbReference type="Pfam" id="PF00191">
    <property type="entry name" value="Annexin"/>
    <property type="match status" value="1"/>
</dbReference>
<name>A0A917UQ06_9MICO</name>
<reference evidence="3" key="1">
    <citation type="journal article" date="2014" name="Int. J. Syst. Evol. Microbiol.">
        <title>Complete genome sequence of Corynebacterium casei LMG S-19264T (=DSM 44701T), isolated from a smear-ripened cheese.</title>
        <authorList>
            <consortium name="US DOE Joint Genome Institute (JGI-PGF)"/>
            <person name="Walter F."/>
            <person name="Albersmeier A."/>
            <person name="Kalinowski J."/>
            <person name="Ruckert C."/>
        </authorList>
    </citation>
    <scope>NUCLEOTIDE SEQUENCE</scope>
    <source>
        <strain evidence="3">CGMCC 1.8984</strain>
    </source>
</reference>
<evidence type="ECO:0000313" key="3">
    <source>
        <dbReference type="EMBL" id="GGJ74007.1"/>
    </source>
</evidence>
<dbReference type="EMBL" id="BMMD01000004">
    <property type="protein sequence ID" value="GGJ74007.1"/>
    <property type="molecule type" value="Genomic_DNA"/>
</dbReference>
<evidence type="ECO:0000256" key="1">
    <source>
        <dbReference type="ARBA" id="ARBA00022737"/>
    </source>
</evidence>
<dbReference type="Proteomes" id="UP000636956">
    <property type="component" value="Unassembled WGS sequence"/>
</dbReference>
<gene>
    <name evidence="3" type="ORF">GCM10011372_10040</name>
</gene>
<evidence type="ECO:0000256" key="2">
    <source>
        <dbReference type="SAM" id="MobiDB-lite"/>
    </source>
</evidence>
<comment type="caution">
    <text evidence="3">The sequence shown here is derived from an EMBL/GenBank/DDBJ whole genome shotgun (WGS) entry which is preliminary data.</text>
</comment>
<organism evidence="3 4">
    <name type="scientific">Agromyces bauzanensis</name>
    <dbReference type="NCBI Taxonomy" id="1308924"/>
    <lineage>
        <taxon>Bacteria</taxon>
        <taxon>Bacillati</taxon>
        <taxon>Actinomycetota</taxon>
        <taxon>Actinomycetes</taxon>
        <taxon>Micrococcales</taxon>
        <taxon>Microbacteriaceae</taxon>
        <taxon>Agromyces</taxon>
    </lineage>
</organism>
<feature type="region of interest" description="Disordered" evidence="2">
    <location>
        <begin position="308"/>
        <end position="327"/>
    </location>
</feature>
<keyword evidence="4" id="KW-1185">Reference proteome</keyword>
<keyword evidence="1" id="KW-0677">Repeat</keyword>
<accession>A0A917UQ06</accession>
<proteinExistence type="predicted"/>